<feature type="region of interest" description="Disordered" evidence="1">
    <location>
        <begin position="1"/>
        <end position="28"/>
    </location>
</feature>
<protein>
    <submittedName>
        <fullName evidence="2">Unannotated protein</fullName>
    </submittedName>
</protein>
<name>A0A6J6C5R4_9ZZZZ</name>
<evidence type="ECO:0000313" key="2">
    <source>
        <dbReference type="EMBL" id="CAB4546546.1"/>
    </source>
</evidence>
<gene>
    <name evidence="2" type="ORF">UFOPK1446_00746</name>
</gene>
<feature type="region of interest" description="Disordered" evidence="1">
    <location>
        <begin position="61"/>
        <end position="82"/>
    </location>
</feature>
<accession>A0A6J6C5R4</accession>
<proteinExistence type="predicted"/>
<organism evidence="2">
    <name type="scientific">freshwater metagenome</name>
    <dbReference type="NCBI Taxonomy" id="449393"/>
    <lineage>
        <taxon>unclassified sequences</taxon>
        <taxon>metagenomes</taxon>
        <taxon>ecological metagenomes</taxon>
    </lineage>
</organism>
<dbReference type="EMBL" id="CAEZSO010000141">
    <property type="protein sequence ID" value="CAB4546546.1"/>
    <property type="molecule type" value="Genomic_DNA"/>
</dbReference>
<sequence length="178" mass="19392">MILREIGKSHGIKGDPIDSTHHQGMTRDFHHHSVNPTLLHHRQEGEQVRCLRSGADAGNGFAINSGGDRSDQTRCTSSGSQGSIKQVRRGCFSIRTSDSHHGHGLSRIAINRGSCNTKHLANVRDNKARQPDGIGNCCTDFICQDRDSAIGHRLLNELRSVKSCPGESDIQVTIVHGS</sequence>
<evidence type="ECO:0000256" key="1">
    <source>
        <dbReference type="SAM" id="MobiDB-lite"/>
    </source>
</evidence>
<feature type="compositionally biased region" description="Polar residues" evidence="1">
    <location>
        <begin position="73"/>
        <end position="82"/>
    </location>
</feature>
<dbReference type="AlphaFoldDB" id="A0A6J6C5R4"/>
<reference evidence="2" key="1">
    <citation type="submission" date="2020-05" db="EMBL/GenBank/DDBJ databases">
        <authorList>
            <person name="Chiriac C."/>
            <person name="Salcher M."/>
            <person name="Ghai R."/>
            <person name="Kavagutti S V."/>
        </authorList>
    </citation>
    <scope>NUCLEOTIDE SEQUENCE</scope>
</reference>